<feature type="domain" description="Major facilitator superfamily (MFS) profile" evidence="6">
    <location>
        <begin position="1"/>
        <end position="103"/>
    </location>
</feature>
<gene>
    <name evidence="7" type="ORF">BN869_000008565_1</name>
</gene>
<comment type="subcellular location">
    <subcellularLocation>
        <location evidence="1">Membrane</location>
        <topology evidence="1">Multi-pass membrane protein</topology>
    </subcellularLocation>
</comment>
<dbReference type="PANTHER" id="PTHR23502">
    <property type="entry name" value="MAJOR FACILITATOR SUPERFAMILY"/>
    <property type="match status" value="1"/>
</dbReference>
<proteinExistence type="predicted"/>
<organism evidence="7">
    <name type="scientific">Bionectria ochroleuca</name>
    <name type="common">Gliocladium roseum</name>
    <dbReference type="NCBI Taxonomy" id="29856"/>
    <lineage>
        <taxon>Eukaryota</taxon>
        <taxon>Fungi</taxon>
        <taxon>Dikarya</taxon>
        <taxon>Ascomycota</taxon>
        <taxon>Pezizomycotina</taxon>
        <taxon>Sordariomycetes</taxon>
        <taxon>Hypocreomycetidae</taxon>
        <taxon>Hypocreales</taxon>
        <taxon>Bionectriaceae</taxon>
        <taxon>Clonostachys</taxon>
    </lineage>
</organism>
<dbReference type="AlphaFoldDB" id="A0A0B7KAG1"/>
<dbReference type="InterPro" id="IPR036259">
    <property type="entry name" value="MFS_trans_sf"/>
</dbReference>
<dbReference type="SUPFAM" id="SSF103473">
    <property type="entry name" value="MFS general substrate transporter"/>
    <property type="match status" value="1"/>
</dbReference>
<evidence type="ECO:0000256" key="4">
    <source>
        <dbReference type="ARBA" id="ARBA00023136"/>
    </source>
</evidence>
<feature type="transmembrane region" description="Helical" evidence="5">
    <location>
        <begin position="21"/>
        <end position="50"/>
    </location>
</feature>
<reference evidence="7" key="1">
    <citation type="submission" date="2015-01" db="EMBL/GenBank/DDBJ databases">
        <authorList>
            <person name="Durling Mikael"/>
        </authorList>
    </citation>
    <scope>NUCLEOTIDE SEQUENCE</scope>
</reference>
<protein>
    <recommendedName>
        <fullName evidence="6">Major facilitator superfamily (MFS) profile domain-containing protein</fullName>
    </recommendedName>
</protein>
<dbReference type="GO" id="GO:0005886">
    <property type="term" value="C:plasma membrane"/>
    <property type="evidence" value="ECO:0007669"/>
    <property type="project" value="TreeGrafter"/>
</dbReference>
<dbReference type="EMBL" id="CDPU01000029">
    <property type="protein sequence ID" value="CEO52507.1"/>
    <property type="molecule type" value="Genomic_DNA"/>
</dbReference>
<evidence type="ECO:0000256" key="2">
    <source>
        <dbReference type="ARBA" id="ARBA00022692"/>
    </source>
</evidence>
<sequence length="103" mass="11016">MAISPFIWFPIETLFGRRTTYLVAACLLCLCSIGAALAANVVIFISIWVIGGTTGIAFLVSGQTNLADVFQPTVRGRAFGLFMGNHVSAQMIAGEQSMDSKLE</sequence>
<keyword evidence="4 5" id="KW-0472">Membrane</keyword>
<evidence type="ECO:0000256" key="3">
    <source>
        <dbReference type="ARBA" id="ARBA00022989"/>
    </source>
</evidence>
<name>A0A0B7KAG1_BIOOC</name>
<dbReference type="PROSITE" id="PS50850">
    <property type="entry name" value="MFS"/>
    <property type="match status" value="1"/>
</dbReference>
<accession>A0A0B7KAG1</accession>
<dbReference type="InterPro" id="IPR020846">
    <property type="entry name" value="MFS_dom"/>
</dbReference>
<evidence type="ECO:0000256" key="1">
    <source>
        <dbReference type="ARBA" id="ARBA00004141"/>
    </source>
</evidence>
<evidence type="ECO:0000259" key="6">
    <source>
        <dbReference type="PROSITE" id="PS50850"/>
    </source>
</evidence>
<dbReference type="GO" id="GO:0022857">
    <property type="term" value="F:transmembrane transporter activity"/>
    <property type="evidence" value="ECO:0007669"/>
    <property type="project" value="InterPro"/>
</dbReference>
<dbReference type="Gene3D" id="1.20.1720.10">
    <property type="entry name" value="Multidrug resistance protein D"/>
    <property type="match status" value="1"/>
</dbReference>
<dbReference type="PANTHER" id="PTHR23502:SF152">
    <property type="entry name" value="MAJOR FACILITATOR SUPERFAMILY (MFS) PROFILE DOMAIN-CONTAINING PROTEIN-RELATED"/>
    <property type="match status" value="1"/>
</dbReference>
<keyword evidence="2 5" id="KW-0812">Transmembrane</keyword>
<evidence type="ECO:0000256" key="5">
    <source>
        <dbReference type="SAM" id="Phobius"/>
    </source>
</evidence>
<keyword evidence="3 5" id="KW-1133">Transmembrane helix</keyword>
<evidence type="ECO:0000313" key="7">
    <source>
        <dbReference type="EMBL" id="CEO52507.1"/>
    </source>
</evidence>